<dbReference type="PANTHER" id="PTHR12876">
    <property type="entry name" value="N4BP1-RELATED"/>
    <property type="match status" value="1"/>
</dbReference>
<evidence type="ECO:0000313" key="2">
    <source>
        <dbReference type="EMBL" id="SSX16139.1"/>
    </source>
</evidence>
<reference evidence="2" key="1">
    <citation type="submission" date="2018-04" db="EMBL/GenBank/DDBJ databases">
        <authorList>
            <person name="Go L.Y."/>
            <person name="Mitchell J.A."/>
        </authorList>
    </citation>
    <scope>NUCLEOTIDE SEQUENCE</scope>
    <source>
        <tissue evidence="2">Whole organism</tissue>
    </source>
</reference>
<dbReference type="Pfam" id="PF11977">
    <property type="entry name" value="RNase_Zc3h12a"/>
    <property type="match status" value="1"/>
</dbReference>
<dbReference type="GO" id="GO:0036464">
    <property type="term" value="C:cytoplasmic ribonucleoprotein granule"/>
    <property type="evidence" value="ECO:0007669"/>
    <property type="project" value="TreeGrafter"/>
</dbReference>
<dbReference type="InterPro" id="IPR051101">
    <property type="entry name" value="ZC3H12/N4BP1_RNase_Reg"/>
</dbReference>
<dbReference type="GO" id="GO:0004521">
    <property type="term" value="F:RNA endonuclease activity"/>
    <property type="evidence" value="ECO:0007669"/>
    <property type="project" value="TreeGrafter"/>
</dbReference>
<evidence type="ECO:0000313" key="3">
    <source>
        <dbReference type="EMBL" id="SSX35466.1"/>
    </source>
</evidence>
<dbReference type="GO" id="GO:0003729">
    <property type="term" value="F:mRNA binding"/>
    <property type="evidence" value="ECO:0007669"/>
    <property type="project" value="TreeGrafter"/>
</dbReference>
<evidence type="ECO:0000259" key="1">
    <source>
        <dbReference type="Pfam" id="PF11977"/>
    </source>
</evidence>
<name>A0A336LF27_CULSO</name>
<gene>
    <name evidence="2" type="primary">CSON010041</name>
</gene>
<dbReference type="EMBL" id="UFQS01004057">
    <property type="protein sequence ID" value="SSX16139.1"/>
    <property type="molecule type" value="Genomic_DNA"/>
</dbReference>
<dbReference type="PANTHER" id="PTHR12876:SF35">
    <property type="entry name" value="LD08718P-RELATED"/>
    <property type="match status" value="1"/>
</dbReference>
<dbReference type="InterPro" id="IPR021869">
    <property type="entry name" value="RNase_Zc3h12_NYN"/>
</dbReference>
<organism evidence="2">
    <name type="scientific">Culicoides sonorensis</name>
    <name type="common">Biting midge</name>
    <dbReference type="NCBI Taxonomy" id="179676"/>
    <lineage>
        <taxon>Eukaryota</taxon>
        <taxon>Metazoa</taxon>
        <taxon>Ecdysozoa</taxon>
        <taxon>Arthropoda</taxon>
        <taxon>Hexapoda</taxon>
        <taxon>Insecta</taxon>
        <taxon>Pterygota</taxon>
        <taxon>Neoptera</taxon>
        <taxon>Endopterygota</taxon>
        <taxon>Diptera</taxon>
        <taxon>Nematocera</taxon>
        <taxon>Chironomoidea</taxon>
        <taxon>Ceratopogonidae</taxon>
        <taxon>Ceratopogoninae</taxon>
        <taxon>Culicoides</taxon>
        <taxon>Monoculicoides</taxon>
    </lineage>
</organism>
<protein>
    <submittedName>
        <fullName evidence="2">CSON010041 protein</fullName>
    </submittedName>
</protein>
<feature type="domain" description="RNase NYN" evidence="1">
    <location>
        <begin position="14"/>
        <end position="76"/>
    </location>
</feature>
<dbReference type="VEuPathDB" id="VectorBase:CSON010041"/>
<dbReference type="AlphaFoldDB" id="A0A336LF27"/>
<dbReference type="EMBL" id="UFQT01004057">
    <property type="protein sequence ID" value="SSX35466.1"/>
    <property type="molecule type" value="Genomic_DNA"/>
</dbReference>
<proteinExistence type="predicted"/>
<dbReference type="GO" id="GO:0005634">
    <property type="term" value="C:nucleus"/>
    <property type="evidence" value="ECO:0007669"/>
    <property type="project" value="TreeGrafter"/>
</dbReference>
<sequence length="83" mass="9628">MQAKFNYTNTSILRFILEVAERCDAAIISNDNYKDLLKEKEEWKNIITSRVIGFMFCGDQIFVPNDPYGRHGPKLSEILNKKS</sequence>
<accession>A0A336LF27</accession>
<reference evidence="3" key="2">
    <citation type="submission" date="2018-07" db="EMBL/GenBank/DDBJ databases">
        <authorList>
            <person name="Quirk P.G."/>
            <person name="Krulwich T.A."/>
        </authorList>
    </citation>
    <scope>NUCLEOTIDE SEQUENCE</scope>
</reference>
<dbReference type="Gene3D" id="3.40.50.11980">
    <property type="match status" value="1"/>
</dbReference>